<dbReference type="PROSITE" id="PS50404">
    <property type="entry name" value="GST_NTER"/>
    <property type="match status" value="1"/>
</dbReference>
<evidence type="ECO:0000313" key="3">
    <source>
        <dbReference type="EMBL" id="GAA4353684.1"/>
    </source>
</evidence>
<dbReference type="Pfam" id="PF13409">
    <property type="entry name" value="GST_N_2"/>
    <property type="match status" value="1"/>
</dbReference>
<dbReference type="PANTHER" id="PTHR44051">
    <property type="entry name" value="GLUTATHIONE S-TRANSFERASE-RELATED"/>
    <property type="match status" value="1"/>
</dbReference>
<dbReference type="RefSeq" id="WP_345540653.1">
    <property type="nucleotide sequence ID" value="NZ_BAABGJ010000079.1"/>
</dbReference>
<dbReference type="SFLD" id="SFLDS00019">
    <property type="entry name" value="Glutathione_Transferase_(cytos"/>
    <property type="match status" value="1"/>
</dbReference>
<dbReference type="Pfam" id="PF14497">
    <property type="entry name" value="GST_C_3"/>
    <property type="match status" value="1"/>
</dbReference>
<evidence type="ECO:0000259" key="1">
    <source>
        <dbReference type="PROSITE" id="PS50404"/>
    </source>
</evidence>
<keyword evidence="4" id="KW-1185">Reference proteome</keyword>
<feature type="domain" description="GST N-terminal" evidence="1">
    <location>
        <begin position="1"/>
        <end position="81"/>
    </location>
</feature>
<accession>A0ABP8I8W9</accession>
<dbReference type="InterPro" id="IPR004046">
    <property type="entry name" value="GST_C"/>
</dbReference>
<dbReference type="PROSITE" id="PS50405">
    <property type="entry name" value="GST_CTER"/>
    <property type="match status" value="1"/>
</dbReference>
<dbReference type="CDD" id="cd03048">
    <property type="entry name" value="GST_N_Ure2p_like"/>
    <property type="match status" value="1"/>
</dbReference>
<dbReference type="Gene3D" id="3.40.30.10">
    <property type="entry name" value="Glutaredoxin"/>
    <property type="match status" value="1"/>
</dbReference>
<proteinExistence type="predicted"/>
<dbReference type="SUPFAM" id="SSF52833">
    <property type="entry name" value="Thioredoxin-like"/>
    <property type="match status" value="1"/>
</dbReference>
<dbReference type="Proteomes" id="UP001500975">
    <property type="component" value="Unassembled WGS sequence"/>
</dbReference>
<dbReference type="SFLD" id="SFLDG00358">
    <property type="entry name" value="Main_(cytGST)"/>
    <property type="match status" value="1"/>
</dbReference>
<gene>
    <name evidence="3" type="ORF">GCM10023165_44100</name>
</gene>
<name>A0ABP8I8W9_9BURK</name>
<reference evidence="4" key="1">
    <citation type="journal article" date="2019" name="Int. J. Syst. Evol. Microbiol.">
        <title>The Global Catalogue of Microorganisms (GCM) 10K type strain sequencing project: providing services to taxonomists for standard genome sequencing and annotation.</title>
        <authorList>
            <consortium name="The Broad Institute Genomics Platform"/>
            <consortium name="The Broad Institute Genome Sequencing Center for Infectious Disease"/>
            <person name="Wu L."/>
            <person name="Ma J."/>
        </authorList>
    </citation>
    <scope>NUCLEOTIDE SEQUENCE [LARGE SCALE GENOMIC DNA]</scope>
    <source>
        <strain evidence="4">JCM 17804</strain>
    </source>
</reference>
<dbReference type="InterPro" id="IPR004045">
    <property type="entry name" value="Glutathione_S-Trfase_N"/>
</dbReference>
<dbReference type="SFLD" id="SFLDG01151">
    <property type="entry name" value="Main.2:_Nu-like"/>
    <property type="match status" value="1"/>
</dbReference>
<dbReference type="InterPro" id="IPR036282">
    <property type="entry name" value="Glutathione-S-Trfase_C_sf"/>
</dbReference>
<dbReference type="EMBL" id="BAABGJ010000079">
    <property type="protein sequence ID" value="GAA4353684.1"/>
    <property type="molecule type" value="Genomic_DNA"/>
</dbReference>
<dbReference type="Gene3D" id="1.20.1050.10">
    <property type="match status" value="1"/>
</dbReference>
<dbReference type="InterPro" id="IPR036249">
    <property type="entry name" value="Thioredoxin-like_sf"/>
</dbReference>
<dbReference type="SUPFAM" id="SSF47616">
    <property type="entry name" value="GST C-terminal domain-like"/>
    <property type="match status" value="1"/>
</dbReference>
<protein>
    <submittedName>
        <fullName evidence="3">Glutathione S-transferase N-terminal domain-containing protein</fullName>
    </submittedName>
</protein>
<organism evidence="3 4">
    <name type="scientific">Variovorax defluvii</name>
    <dbReference type="NCBI Taxonomy" id="913761"/>
    <lineage>
        <taxon>Bacteria</taxon>
        <taxon>Pseudomonadati</taxon>
        <taxon>Pseudomonadota</taxon>
        <taxon>Betaproteobacteria</taxon>
        <taxon>Burkholderiales</taxon>
        <taxon>Comamonadaceae</taxon>
        <taxon>Variovorax</taxon>
    </lineage>
</organism>
<evidence type="ECO:0000259" key="2">
    <source>
        <dbReference type="PROSITE" id="PS50405"/>
    </source>
</evidence>
<comment type="caution">
    <text evidence="3">The sequence shown here is derived from an EMBL/GenBank/DDBJ whole genome shotgun (WGS) entry which is preliminary data.</text>
</comment>
<evidence type="ECO:0000313" key="4">
    <source>
        <dbReference type="Proteomes" id="UP001500975"/>
    </source>
</evidence>
<feature type="domain" description="GST C-terminal" evidence="2">
    <location>
        <begin position="83"/>
        <end position="214"/>
    </location>
</feature>
<dbReference type="InterPro" id="IPR010987">
    <property type="entry name" value="Glutathione-S-Trfase_C-like"/>
</dbReference>
<sequence length="227" mass="25883">MLKFYYTLAPNPRKVALFLEEAGLPYDAIPVDTRKGEQHTPEYLAINPNAKVPAIVDDDGTQVFDSSAVLLYLAEKTGRFLPAPPMRGELLSWLMFTASGIGPYTGQAIHFTKYAPERIAYAVQRYEFEAWRHWRIIDARLADRRWMMGDDYTIVDMAVWGWGKSASTALGENCWERLPNLKRLLDAIDERPAAARAMALKERYSFKSEMDAQAREAMFPHMRSKAA</sequence>
<dbReference type="InterPro" id="IPR040079">
    <property type="entry name" value="Glutathione_S-Trfase"/>
</dbReference>
<dbReference type="PANTHER" id="PTHR44051:SF19">
    <property type="entry name" value="DISULFIDE-BOND OXIDOREDUCTASE YFCG"/>
    <property type="match status" value="1"/>
</dbReference>